<name>A0A0A9G315_ARUDO</name>
<dbReference type="EMBL" id="GBRH01180960">
    <property type="protein sequence ID" value="JAE16936.1"/>
    <property type="molecule type" value="Transcribed_RNA"/>
</dbReference>
<dbReference type="AlphaFoldDB" id="A0A0A9G315"/>
<organism evidence="1">
    <name type="scientific">Arundo donax</name>
    <name type="common">Giant reed</name>
    <name type="synonym">Donax arundinaceus</name>
    <dbReference type="NCBI Taxonomy" id="35708"/>
    <lineage>
        <taxon>Eukaryota</taxon>
        <taxon>Viridiplantae</taxon>
        <taxon>Streptophyta</taxon>
        <taxon>Embryophyta</taxon>
        <taxon>Tracheophyta</taxon>
        <taxon>Spermatophyta</taxon>
        <taxon>Magnoliopsida</taxon>
        <taxon>Liliopsida</taxon>
        <taxon>Poales</taxon>
        <taxon>Poaceae</taxon>
        <taxon>PACMAD clade</taxon>
        <taxon>Arundinoideae</taxon>
        <taxon>Arundineae</taxon>
        <taxon>Arundo</taxon>
    </lineage>
</organism>
<sequence>MTCLTRLHIPHLLISHLVNCSYNFLFLLNGCMQFSHFVNLVELSY</sequence>
<reference evidence="1" key="2">
    <citation type="journal article" date="2015" name="Data Brief">
        <title>Shoot transcriptome of the giant reed, Arundo donax.</title>
        <authorList>
            <person name="Barrero R.A."/>
            <person name="Guerrero F.D."/>
            <person name="Moolhuijzen P."/>
            <person name="Goolsby J.A."/>
            <person name="Tidwell J."/>
            <person name="Bellgard S.E."/>
            <person name="Bellgard M.I."/>
        </authorList>
    </citation>
    <scope>NUCLEOTIDE SEQUENCE</scope>
    <source>
        <tissue evidence="1">Shoot tissue taken approximately 20 cm above the soil surface</tissue>
    </source>
</reference>
<protein>
    <submittedName>
        <fullName evidence="1">Uncharacterized protein</fullName>
    </submittedName>
</protein>
<proteinExistence type="predicted"/>
<accession>A0A0A9G315</accession>
<evidence type="ECO:0000313" key="1">
    <source>
        <dbReference type="EMBL" id="JAE16936.1"/>
    </source>
</evidence>
<reference evidence="1" key="1">
    <citation type="submission" date="2014-09" db="EMBL/GenBank/DDBJ databases">
        <authorList>
            <person name="Magalhaes I.L.F."/>
            <person name="Oliveira U."/>
            <person name="Santos F.R."/>
            <person name="Vidigal T.H.D.A."/>
            <person name="Brescovit A.D."/>
            <person name="Santos A.J."/>
        </authorList>
    </citation>
    <scope>NUCLEOTIDE SEQUENCE</scope>
    <source>
        <tissue evidence="1">Shoot tissue taken approximately 20 cm above the soil surface</tissue>
    </source>
</reference>